<dbReference type="RefSeq" id="WP_062912992.1">
    <property type="nucleotide sequence ID" value="NZ_CP013344.1"/>
</dbReference>
<dbReference type="SUPFAM" id="SSF55073">
    <property type="entry name" value="Nucleotide cyclase"/>
    <property type="match status" value="1"/>
</dbReference>
<dbReference type="EMBL" id="CP013344">
    <property type="protein sequence ID" value="AMU91559.1"/>
    <property type="molecule type" value="Genomic_DNA"/>
</dbReference>
<evidence type="ECO:0008006" key="3">
    <source>
        <dbReference type="Google" id="ProtNLM"/>
    </source>
</evidence>
<reference evidence="2" key="1">
    <citation type="submission" date="2015-11" db="EMBL/GenBank/DDBJ databases">
        <title>Complete genome sequence of a polyethylene-glycol degrader Sphingopyxis macrogoltabida 203N (NBRC 111659).</title>
        <authorList>
            <person name="Yoshiyuki O."/>
            <person name="Shouta N."/>
            <person name="Nagata Y."/>
            <person name="Numata M."/>
            <person name="Tsuchikane K."/>
            <person name="Hosoyama A."/>
            <person name="Yamazoe A."/>
            <person name="Tsuda M."/>
            <person name="Fujita N."/>
            <person name="Kawai F."/>
        </authorList>
    </citation>
    <scope>NUCLEOTIDE SEQUENCE [LARGE SCALE GENOMIC DNA]</scope>
    <source>
        <strain evidence="2">203N</strain>
    </source>
</reference>
<dbReference type="Proteomes" id="UP000076088">
    <property type="component" value="Chromosome"/>
</dbReference>
<sequence>MALNDDLKASVQSILGTSFKERDGQKIPTSADVSLTDGAVKLDAAFLYADLAGSGLIAKQCPWDTTAKIIRAYLDCATRIIRARGGEIRSFDGDRVMGVFIGDAKRSNAVKSALQIQWATRHVIEPEATSRFNSVKNNEVKIRQACGVDVGMSRAVRAGIRNNNDLIWIGRPPSFAAKLSDVREYPYCTFISADVYNRLSDETKYSSGTDMWEKRSKNFAGVPETCYRSSYWWEPK</sequence>
<dbReference type="Gene3D" id="3.30.70.1230">
    <property type="entry name" value="Nucleotide cyclase"/>
    <property type="match status" value="1"/>
</dbReference>
<evidence type="ECO:0000313" key="2">
    <source>
        <dbReference type="Proteomes" id="UP000076088"/>
    </source>
</evidence>
<gene>
    <name evidence="1" type="ORF">ATM17_21310</name>
</gene>
<keyword evidence="2" id="KW-1185">Reference proteome</keyword>
<accession>A0AAC9AX02</accession>
<reference evidence="1 2" key="2">
    <citation type="journal article" date="2016" name="Genome Announc.">
        <title>Complete Genome Sequence of Sphingopyxis macrogoltabida Strain 203N (NBRC 111659), a Polyethylene Glycol Degrader.</title>
        <authorList>
            <person name="Ohtsubo Y."/>
            <person name="Nonoyama S."/>
            <person name="Nagata Y."/>
            <person name="Numata M."/>
            <person name="Tsuchikane K."/>
            <person name="Hosoyama A."/>
            <person name="Yamazoe A."/>
            <person name="Tsuda M."/>
            <person name="Fujita N."/>
            <person name="Kawai F."/>
        </authorList>
    </citation>
    <scope>NUCLEOTIDE SEQUENCE [LARGE SCALE GENOMIC DNA]</scope>
    <source>
        <strain evidence="1 2">203N</strain>
    </source>
</reference>
<evidence type="ECO:0000313" key="1">
    <source>
        <dbReference type="EMBL" id="AMU91559.1"/>
    </source>
</evidence>
<protein>
    <recommendedName>
        <fullName evidence="3">Adenylate/guanylate cyclase domain-containing protein</fullName>
    </recommendedName>
</protein>
<name>A0AAC9AX02_SPHMC</name>
<organism evidence="1 2">
    <name type="scientific">Sphingopyxis macrogoltabida</name>
    <name type="common">Sphingomonas macrogoltabidus</name>
    <dbReference type="NCBI Taxonomy" id="33050"/>
    <lineage>
        <taxon>Bacteria</taxon>
        <taxon>Pseudomonadati</taxon>
        <taxon>Pseudomonadota</taxon>
        <taxon>Alphaproteobacteria</taxon>
        <taxon>Sphingomonadales</taxon>
        <taxon>Sphingomonadaceae</taxon>
        <taxon>Sphingopyxis</taxon>
    </lineage>
</organism>
<dbReference type="AlphaFoldDB" id="A0AAC9AX02"/>
<dbReference type="InterPro" id="IPR029787">
    <property type="entry name" value="Nucleotide_cyclase"/>
</dbReference>
<proteinExistence type="predicted"/>